<protein>
    <submittedName>
        <fullName evidence="1">Uncharacterized protein</fullName>
    </submittedName>
</protein>
<proteinExistence type="predicted"/>
<dbReference type="Proteomes" id="UP000266441">
    <property type="component" value="Unassembled WGS sequence"/>
</dbReference>
<dbReference type="RefSeq" id="WP_119351776.1">
    <property type="nucleotide sequence ID" value="NZ_QWET01000023.1"/>
</dbReference>
<name>A0A399CTJ0_9BACT</name>
<accession>A0A399CTJ0</accession>
<dbReference type="OrthoDB" id="1115578at2"/>
<dbReference type="EMBL" id="QWET01000023">
    <property type="protein sequence ID" value="RIH63234.1"/>
    <property type="molecule type" value="Genomic_DNA"/>
</dbReference>
<dbReference type="AlphaFoldDB" id="A0A399CTJ0"/>
<evidence type="ECO:0000313" key="2">
    <source>
        <dbReference type="Proteomes" id="UP000266441"/>
    </source>
</evidence>
<organism evidence="1 2">
    <name type="scientific">Mariniphaga sediminis</name>
    <dbReference type="NCBI Taxonomy" id="1628158"/>
    <lineage>
        <taxon>Bacteria</taxon>
        <taxon>Pseudomonadati</taxon>
        <taxon>Bacteroidota</taxon>
        <taxon>Bacteroidia</taxon>
        <taxon>Marinilabiliales</taxon>
        <taxon>Prolixibacteraceae</taxon>
        <taxon>Mariniphaga</taxon>
    </lineage>
</organism>
<reference evidence="1 2" key="1">
    <citation type="journal article" date="2015" name="Int. J. Syst. Evol. Microbiol.">
        <title>Mariniphaga sediminis sp. nov., isolated from coastal sediment.</title>
        <authorList>
            <person name="Wang F.Q."/>
            <person name="Shen Q.Y."/>
            <person name="Chen G.J."/>
            <person name="Du Z.J."/>
        </authorList>
    </citation>
    <scope>NUCLEOTIDE SEQUENCE [LARGE SCALE GENOMIC DNA]</scope>
    <source>
        <strain evidence="1 2">SY21</strain>
    </source>
</reference>
<sequence>MSYTQDFEQWKESIENVPSKEVKLPHLPIDDFVAATETLAVDANEDREALTAAGMDTTLIDDLTPLSGALRYCQANWMSIFRAREEAQNQWYEQSPFAYEFRNELLHDFSFAYRDIDDVKKKVMRIREGGSNADMVQDLLELAILGEKYPEPLAAIQFNSEKLSQARALSHTMSELLAAANGAAGEGNEAKVLRDKAFTLLAEKVRVIREYGQYVFWKDPDKLKKYYSQ</sequence>
<comment type="caution">
    <text evidence="1">The sequence shown here is derived from an EMBL/GenBank/DDBJ whole genome shotgun (WGS) entry which is preliminary data.</text>
</comment>
<gene>
    <name evidence="1" type="ORF">D1164_20485</name>
</gene>
<evidence type="ECO:0000313" key="1">
    <source>
        <dbReference type="EMBL" id="RIH63234.1"/>
    </source>
</evidence>
<keyword evidence="2" id="KW-1185">Reference proteome</keyword>